<proteinExistence type="predicted"/>
<dbReference type="OrthoDB" id="5937158at2759"/>
<sequence length="84" mass="8982">LPSTSAVCAFQRNCECPISANTYHFYSHTPPMPCNPMQLSKSCKKYHGPSTDLHHESGNSALPDMSGLVDQSGASVWNRGTGAA</sequence>
<dbReference type="EMBL" id="JYDH01000169">
    <property type="protein sequence ID" value="KRY29477.1"/>
    <property type="molecule type" value="Genomic_DNA"/>
</dbReference>
<dbReference type="InParanoid" id="A0A0V1AXK7"/>
<name>A0A0V1AXK7_TRISP</name>
<organism evidence="2 3">
    <name type="scientific">Trichinella spiralis</name>
    <name type="common">Trichina worm</name>
    <dbReference type="NCBI Taxonomy" id="6334"/>
    <lineage>
        <taxon>Eukaryota</taxon>
        <taxon>Metazoa</taxon>
        <taxon>Ecdysozoa</taxon>
        <taxon>Nematoda</taxon>
        <taxon>Enoplea</taxon>
        <taxon>Dorylaimia</taxon>
        <taxon>Trichinellida</taxon>
        <taxon>Trichinellidae</taxon>
        <taxon>Trichinella</taxon>
    </lineage>
</organism>
<evidence type="ECO:0000313" key="3">
    <source>
        <dbReference type="Proteomes" id="UP000054776"/>
    </source>
</evidence>
<comment type="caution">
    <text evidence="2">The sequence shown here is derived from an EMBL/GenBank/DDBJ whole genome shotgun (WGS) entry which is preliminary data.</text>
</comment>
<reference evidence="2 3" key="1">
    <citation type="submission" date="2015-01" db="EMBL/GenBank/DDBJ databases">
        <title>Evolution of Trichinella species and genotypes.</title>
        <authorList>
            <person name="Korhonen P.K."/>
            <person name="Edoardo P."/>
            <person name="Giuseppe L.R."/>
            <person name="Gasser R.B."/>
        </authorList>
    </citation>
    <scope>NUCLEOTIDE SEQUENCE [LARGE SCALE GENOMIC DNA]</scope>
    <source>
        <strain evidence="2">ISS3</strain>
    </source>
</reference>
<keyword evidence="3" id="KW-1185">Reference proteome</keyword>
<gene>
    <name evidence="2" type="ORF">T01_13459</name>
</gene>
<evidence type="ECO:0000313" key="2">
    <source>
        <dbReference type="EMBL" id="KRY29477.1"/>
    </source>
</evidence>
<feature type="non-terminal residue" evidence="2">
    <location>
        <position position="84"/>
    </location>
</feature>
<feature type="region of interest" description="Disordered" evidence="1">
    <location>
        <begin position="48"/>
        <end position="84"/>
    </location>
</feature>
<accession>A0A0V1AXK7</accession>
<dbReference type="Proteomes" id="UP000054776">
    <property type="component" value="Unassembled WGS sequence"/>
</dbReference>
<evidence type="ECO:0000256" key="1">
    <source>
        <dbReference type="SAM" id="MobiDB-lite"/>
    </source>
</evidence>
<feature type="non-terminal residue" evidence="2">
    <location>
        <position position="1"/>
    </location>
</feature>
<protein>
    <submittedName>
        <fullName evidence="2">Uncharacterized protein</fullName>
    </submittedName>
</protein>
<dbReference type="AlphaFoldDB" id="A0A0V1AXK7"/>